<evidence type="ECO:0000313" key="2">
    <source>
        <dbReference type="EMBL" id="TDT15750.1"/>
    </source>
</evidence>
<proteinExistence type="predicted"/>
<accession>A0A4R7HYA6</accession>
<protein>
    <submittedName>
        <fullName evidence="2">Uncharacterized protein (TIGR03083 family)</fullName>
    </submittedName>
</protein>
<evidence type="ECO:0000313" key="3">
    <source>
        <dbReference type="Proteomes" id="UP000294558"/>
    </source>
</evidence>
<dbReference type="InterPro" id="IPR034660">
    <property type="entry name" value="DinB/YfiT-like"/>
</dbReference>
<evidence type="ECO:0000259" key="1">
    <source>
        <dbReference type="Pfam" id="PF11716"/>
    </source>
</evidence>
<dbReference type="Proteomes" id="UP000294558">
    <property type="component" value="Unassembled WGS sequence"/>
</dbReference>
<dbReference type="Gene3D" id="1.20.120.450">
    <property type="entry name" value="dinb family like domain"/>
    <property type="match status" value="1"/>
</dbReference>
<dbReference type="InterPro" id="IPR017517">
    <property type="entry name" value="Maleyloyr_isom"/>
</dbReference>
<dbReference type="SUPFAM" id="SSF109854">
    <property type="entry name" value="DinB/YfiT-like putative metalloenzymes"/>
    <property type="match status" value="1"/>
</dbReference>
<dbReference type="GO" id="GO:0046872">
    <property type="term" value="F:metal ion binding"/>
    <property type="evidence" value="ECO:0007669"/>
    <property type="project" value="InterPro"/>
</dbReference>
<dbReference type="Pfam" id="PF11716">
    <property type="entry name" value="MDMPI_N"/>
    <property type="match status" value="1"/>
</dbReference>
<reference evidence="2 3" key="1">
    <citation type="submission" date="2019-03" db="EMBL/GenBank/DDBJ databases">
        <title>Sequencing the genomes of 1000 actinobacteria strains.</title>
        <authorList>
            <person name="Klenk H.-P."/>
        </authorList>
    </citation>
    <scope>NUCLEOTIDE SEQUENCE [LARGE SCALE GENOMIC DNA]</scope>
    <source>
        <strain evidence="2 3">DSM 18936</strain>
    </source>
</reference>
<dbReference type="EMBL" id="SOAU01000001">
    <property type="protein sequence ID" value="TDT15750.1"/>
    <property type="molecule type" value="Genomic_DNA"/>
</dbReference>
<dbReference type="InterPro" id="IPR024344">
    <property type="entry name" value="MDMPI_metal-binding"/>
</dbReference>
<name>A0A4R7HYA6_9ACTN</name>
<dbReference type="OrthoDB" id="154293at2"/>
<dbReference type="AlphaFoldDB" id="A0A4R7HYA6"/>
<dbReference type="RefSeq" id="WP_133868181.1">
    <property type="nucleotide sequence ID" value="NZ_SOAU01000001.1"/>
</dbReference>
<keyword evidence="3" id="KW-1185">Reference proteome</keyword>
<organism evidence="2 3">
    <name type="scientific">Ilumatobacter fluminis</name>
    <dbReference type="NCBI Taxonomy" id="467091"/>
    <lineage>
        <taxon>Bacteria</taxon>
        <taxon>Bacillati</taxon>
        <taxon>Actinomycetota</taxon>
        <taxon>Acidimicrobiia</taxon>
        <taxon>Acidimicrobiales</taxon>
        <taxon>Ilumatobacteraceae</taxon>
        <taxon>Ilumatobacter</taxon>
    </lineage>
</organism>
<comment type="caution">
    <text evidence="2">The sequence shown here is derived from an EMBL/GenBank/DDBJ whole genome shotgun (WGS) entry which is preliminary data.</text>
</comment>
<dbReference type="NCBIfam" id="TIGR03083">
    <property type="entry name" value="maleylpyruvate isomerase family mycothiol-dependent enzyme"/>
    <property type="match status" value="1"/>
</dbReference>
<gene>
    <name evidence="2" type="ORF">BDK89_1328</name>
</gene>
<feature type="domain" description="Mycothiol-dependent maleylpyruvate isomerase metal-binding" evidence="1">
    <location>
        <begin position="27"/>
        <end position="157"/>
    </location>
</feature>
<sequence>MRDDDDMAADHSNVHLVEAIDDVMLQTLSLARDLTEADADLPTDCPGWTVRDVLAHMVGVEAVLQGAPQPAVDLPDLDHVVNEFDEYMEQHVQIRRQLPLSSIADELAGLRSRRIPTLKSLAKQGDPEVSSPFRDQPMSKAMPIRVFDLWAHEQDIRRAVGLPARVDCAAAEISMERGLLGWTHVLPKLLDQPATVSIDVAGRPDLSTEFEVDGGGDEVAIRGDLATLTALFCGRGEQPSGVLTGADALVAALDGRLGLTP</sequence>